<sequence length="73" mass="8750">MNTHHQDHNGTEIDNPHDIELNKPSKSRFLFLLSFFGFFIFAWSGCYNLWEHKYQKNADVKVPDNTLYDPKYK</sequence>
<dbReference type="Proteomes" id="UP001500067">
    <property type="component" value="Unassembled WGS sequence"/>
</dbReference>
<proteinExistence type="predicted"/>
<dbReference type="EMBL" id="BAABFA010000008">
    <property type="protein sequence ID" value="GAA4463120.1"/>
    <property type="molecule type" value="Genomic_DNA"/>
</dbReference>
<dbReference type="RefSeq" id="WP_345079727.1">
    <property type="nucleotide sequence ID" value="NZ_BAABFA010000008.1"/>
</dbReference>
<evidence type="ECO:0000313" key="2">
    <source>
        <dbReference type="EMBL" id="GAA4463120.1"/>
    </source>
</evidence>
<accession>A0ABP8N8I5</accession>
<organism evidence="2 3">
    <name type="scientific">Nemorincola caseinilytica</name>
    <dbReference type="NCBI Taxonomy" id="2054315"/>
    <lineage>
        <taxon>Bacteria</taxon>
        <taxon>Pseudomonadati</taxon>
        <taxon>Bacteroidota</taxon>
        <taxon>Chitinophagia</taxon>
        <taxon>Chitinophagales</taxon>
        <taxon>Chitinophagaceae</taxon>
        <taxon>Nemorincola</taxon>
    </lineage>
</organism>
<keyword evidence="1" id="KW-0812">Transmembrane</keyword>
<evidence type="ECO:0000313" key="3">
    <source>
        <dbReference type="Proteomes" id="UP001500067"/>
    </source>
</evidence>
<comment type="caution">
    <text evidence="2">The sequence shown here is derived from an EMBL/GenBank/DDBJ whole genome shotgun (WGS) entry which is preliminary data.</text>
</comment>
<protein>
    <submittedName>
        <fullName evidence="2">Uncharacterized protein</fullName>
    </submittedName>
</protein>
<evidence type="ECO:0000256" key="1">
    <source>
        <dbReference type="SAM" id="Phobius"/>
    </source>
</evidence>
<keyword evidence="3" id="KW-1185">Reference proteome</keyword>
<name>A0ABP8N8I5_9BACT</name>
<gene>
    <name evidence="2" type="ORF">GCM10023093_10880</name>
</gene>
<reference evidence="3" key="1">
    <citation type="journal article" date="2019" name="Int. J. Syst. Evol. Microbiol.">
        <title>The Global Catalogue of Microorganisms (GCM) 10K type strain sequencing project: providing services to taxonomists for standard genome sequencing and annotation.</title>
        <authorList>
            <consortium name="The Broad Institute Genomics Platform"/>
            <consortium name="The Broad Institute Genome Sequencing Center for Infectious Disease"/>
            <person name="Wu L."/>
            <person name="Ma J."/>
        </authorList>
    </citation>
    <scope>NUCLEOTIDE SEQUENCE [LARGE SCALE GENOMIC DNA]</scope>
    <source>
        <strain evidence="3">JCM 32105</strain>
    </source>
</reference>
<keyword evidence="1" id="KW-1133">Transmembrane helix</keyword>
<keyword evidence="1" id="KW-0472">Membrane</keyword>
<feature type="transmembrane region" description="Helical" evidence="1">
    <location>
        <begin position="29"/>
        <end position="50"/>
    </location>
</feature>